<protein>
    <submittedName>
        <fullName evidence="1">Uu.00g146900.m01.CDS01</fullName>
    </submittedName>
</protein>
<name>A0AAI8YM14_9PEZI</name>
<dbReference type="Proteomes" id="UP001295740">
    <property type="component" value="Unassembled WGS sequence"/>
</dbReference>
<dbReference type="InterPro" id="IPR011009">
    <property type="entry name" value="Kinase-like_dom_sf"/>
</dbReference>
<reference evidence="1" key="1">
    <citation type="submission" date="2023-10" db="EMBL/GenBank/DDBJ databases">
        <authorList>
            <person name="Hackl T."/>
        </authorList>
    </citation>
    <scope>NUCLEOTIDE SEQUENCE</scope>
</reference>
<accession>A0AAI8YM14</accession>
<dbReference type="EMBL" id="CAUWAG010000012">
    <property type="protein sequence ID" value="CAJ2509664.1"/>
    <property type="molecule type" value="Genomic_DNA"/>
</dbReference>
<evidence type="ECO:0000313" key="1">
    <source>
        <dbReference type="EMBL" id="CAJ2509664.1"/>
    </source>
</evidence>
<organism evidence="1 2">
    <name type="scientific">Anthostomella pinea</name>
    <dbReference type="NCBI Taxonomy" id="933095"/>
    <lineage>
        <taxon>Eukaryota</taxon>
        <taxon>Fungi</taxon>
        <taxon>Dikarya</taxon>
        <taxon>Ascomycota</taxon>
        <taxon>Pezizomycotina</taxon>
        <taxon>Sordariomycetes</taxon>
        <taxon>Xylariomycetidae</taxon>
        <taxon>Xylariales</taxon>
        <taxon>Xylariaceae</taxon>
        <taxon>Anthostomella</taxon>
    </lineage>
</organism>
<proteinExistence type="predicted"/>
<gene>
    <name evidence="1" type="ORF">KHLLAP_LOCUS10132</name>
</gene>
<evidence type="ECO:0000313" key="2">
    <source>
        <dbReference type="Proteomes" id="UP001295740"/>
    </source>
</evidence>
<sequence length="209" mass="23103">MSYLPPIPPRFGTLANLEESAFNVVNYFLQDERFEYVQLAGTPGAQGGALLYNERNLDGSFLRQLIVKYYNSEDDTKAEQEAEQEANILTQLIGAEPVVQLVDSGGTLLGDRLGLVQEYIGHGTLSDVFLRCLASNPTDAPSLEEALEICQDAVLNKTERDFTELPNKGIDETDDNVRRIVQEFMLDGDFQTTTRDHTANELAEPGLGA</sequence>
<keyword evidence="2" id="KW-1185">Reference proteome</keyword>
<dbReference type="AlphaFoldDB" id="A0AAI8YM14"/>
<dbReference type="SUPFAM" id="SSF56112">
    <property type="entry name" value="Protein kinase-like (PK-like)"/>
    <property type="match status" value="1"/>
</dbReference>
<comment type="caution">
    <text evidence="1">The sequence shown here is derived from an EMBL/GenBank/DDBJ whole genome shotgun (WGS) entry which is preliminary data.</text>
</comment>